<dbReference type="GO" id="GO:0016853">
    <property type="term" value="F:isomerase activity"/>
    <property type="evidence" value="ECO:0007669"/>
    <property type="project" value="UniProtKB-KW"/>
</dbReference>
<gene>
    <name evidence="3" type="ORF">F8O04_06760</name>
</gene>
<dbReference type="InterPro" id="IPR024344">
    <property type="entry name" value="MDMPI_metal-binding"/>
</dbReference>
<sequence>MPLLGAKNLPRVRCRGASCCAARGNPPRSEPAPTAAPMLAIVIGANHRRCRSLQITTPSGGSAQFTPLRARTRHAARDREPSTYTPRRWNTGRVREPTESERPSFTPSARISGDWSAHIATTLDRTADALAELVAEQWEAPSLCEGWRVRDVAGHLVWRLGEPIGGLMRSASRTMMTERVGFDAAIAELARREAEAPTDDLIAALRRIAETKVYRRGRTGIGELTEAVVHSIDIFEAIGVPLRLSPRSTSAVAVARLKTRLGPSARAARGRTLVSTDARWRIGSGEPIEGTAAQLVAALYGRIPLPS</sequence>
<comment type="caution">
    <text evidence="3">The sequence shown here is derived from an EMBL/GenBank/DDBJ whole genome shotgun (WGS) entry which is preliminary data.</text>
</comment>
<dbReference type="GO" id="GO:0046872">
    <property type="term" value="F:metal ion binding"/>
    <property type="evidence" value="ECO:0007669"/>
    <property type="project" value="InterPro"/>
</dbReference>
<evidence type="ECO:0000313" key="4">
    <source>
        <dbReference type="Proteomes" id="UP000431744"/>
    </source>
</evidence>
<keyword evidence="3" id="KW-0670">Pyruvate</keyword>
<dbReference type="InterPro" id="IPR034660">
    <property type="entry name" value="DinB/YfiT-like"/>
</dbReference>
<keyword evidence="3" id="KW-0413">Isomerase</keyword>
<dbReference type="Proteomes" id="UP000431744">
    <property type="component" value="Unassembled WGS sequence"/>
</dbReference>
<feature type="domain" description="Mycothiol-dependent maleylpyruvate isomerase metal-binding" evidence="2">
    <location>
        <begin position="123"/>
        <end position="210"/>
    </location>
</feature>
<dbReference type="OrthoDB" id="5178565at2"/>
<dbReference type="Gene3D" id="1.20.120.450">
    <property type="entry name" value="dinb family like domain"/>
    <property type="match status" value="1"/>
</dbReference>
<proteinExistence type="predicted"/>
<dbReference type="Pfam" id="PF11716">
    <property type="entry name" value="MDMPI_N"/>
    <property type="match status" value="1"/>
</dbReference>
<evidence type="ECO:0000256" key="1">
    <source>
        <dbReference type="SAM" id="MobiDB-lite"/>
    </source>
</evidence>
<reference evidence="3 4" key="1">
    <citation type="submission" date="2019-09" db="EMBL/GenBank/DDBJ databases">
        <title>Phylogeny of genus Pseudoclavibacter and closely related genus.</title>
        <authorList>
            <person name="Li Y."/>
        </authorList>
    </citation>
    <scope>NUCLEOTIDE SEQUENCE [LARGE SCALE GENOMIC DNA]</scope>
    <source>
        <strain evidence="3 4">EGI 60007</strain>
    </source>
</reference>
<feature type="compositionally biased region" description="Basic and acidic residues" evidence="1">
    <location>
        <begin position="93"/>
        <end position="102"/>
    </location>
</feature>
<dbReference type="EMBL" id="WBJY01000001">
    <property type="protein sequence ID" value="KAB1649919.1"/>
    <property type="molecule type" value="Genomic_DNA"/>
</dbReference>
<dbReference type="NCBIfam" id="TIGR03083">
    <property type="entry name" value="maleylpyruvate isomerase family mycothiol-dependent enzyme"/>
    <property type="match status" value="1"/>
</dbReference>
<protein>
    <submittedName>
        <fullName evidence="3">Maleylpyruvate isomerase family mycothiol-dependent enzyme</fullName>
    </submittedName>
</protein>
<accession>A0A6H9WG37</accession>
<keyword evidence="4" id="KW-1185">Reference proteome</keyword>
<dbReference type="SUPFAM" id="SSF109854">
    <property type="entry name" value="DinB/YfiT-like putative metalloenzymes"/>
    <property type="match status" value="1"/>
</dbReference>
<feature type="region of interest" description="Disordered" evidence="1">
    <location>
        <begin position="71"/>
        <end position="109"/>
    </location>
</feature>
<dbReference type="AlphaFoldDB" id="A0A6H9WG37"/>
<organism evidence="3 4">
    <name type="scientific">Pseudoclavibacter endophyticus</name>
    <dbReference type="NCBI Taxonomy" id="1778590"/>
    <lineage>
        <taxon>Bacteria</taxon>
        <taxon>Bacillati</taxon>
        <taxon>Actinomycetota</taxon>
        <taxon>Actinomycetes</taxon>
        <taxon>Micrococcales</taxon>
        <taxon>Microbacteriaceae</taxon>
        <taxon>Pseudoclavibacter</taxon>
    </lineage>
</organism>
<evidence type="ECO:0000313" key="3">
    <source>
        <dbReference type="EMBL" id="KAB1649919.1"/>
    </source>
</evidence>
<name>A0A6H9WG37_9MICO</name>
<evidence type="ECO:0000259" key="2">
    <source>
        <dbReference type="Pfam" id="PF11716"/>
    </source>
</evidence>
<dbReference type="InterPro" id="IPR017517">
    <property type="entry name" value="Maleyloyr_isom"/>
</dbReference>